<reference evidence="1 2" key="2">
    <citation type="journal article" date="2016" name="Int. J. Syst. Evol. Microbiol.">
        <title>Lutibacter profundi sp. nov., isolated from a deep-sea hydrothermal system on the Arctic Mid-Ocean Ridge and emended description of the genus Lutibacter.</title>
        <authorList>
            <person name="Le Moine Bauer S."/>
            <person name="Roalkvam I."/>
            <person name="Steen I.H."/>
            <person name="Dahle H."/>
        </authorList>
    </citation>
    <scope>NUCLEOTIDE SEQUENCE [LARGE SCALE GENOMIC DNA]</scope>
    <source>
        <strain evidence="1 2">LP1</strain>
    </source>
</reference>
<reference evidence="2" key="1">
    <citation type="submission" date="2015-12" db="EMBL/GenBank/DDBJ databases">
        <title>Complete genome sequence of Lutibacter profundus strain LP1.</title>
        <authorList>
            <person name="Wissuwa J."/>
            <person name="Le Moine Bauer S."/>
            <person name="Stokke R."/>
            <person name="Dahle H."/>
            <person name="Steen I.H."/>
        </authorList>
    </citation>
    <scope>NUCLEOTIDE SEQUENCE [LARGE SCALE GENOMIC DNA]</scope>
    <source>
        <strain evidence="2">LP1</strain>
    </source>
</reference>
<dbReference type="STRING" id="1622118.Lupro_05820"/>
<name>A0A0X8G646_9FLAO</name>
<dbReference type="Proteomes" id="UP000059672">
    <property type="component" value="Chromosome"/>
</dbReference>
<proteinExistence type="predicted"/>
<accession>A0A0X8G646</accession>
<dbReference type="EMBL" id="CP013355">
    <property type="protein sequence ID" value="AMC10786.1"/>
    <property type="molecule type" value="Genomic_DNA"/>
</dbReference>
<dbReference type="Pfam" id="PF13279">
    <property type="entry name" value="4HBT_2"/>
    <property type="match status" value="1"/>
</dbReference>
<evidence type="ECO:0000313" key="1">
    <source>
        <dbReference type="EMBL" id="AMC10786.1"/>
    </source>
</evidence>
<dbReference type="PATRIC" id="fig|1622118.3.peg.1210"/>
<dbReference type="KEGG" id="lut:Lupro_05820"/>
<dbReference type="InterPro" id="IPR029069">
    <property type="entry name" value="HotDog_dom_sf"/>
</dbReference>
<dbReference type="PANTHER" id="PTHR31793:SF24">
    <property type="entry name" value="LONG-CHAIN ACYL-COA THIOESTERASE FADM"/>
    <property type="match status" value="1"/>
</dbReference>
<dbReference type="CDD" id="cd00586">
    <property type="entry name" value="4HBT"/>
    <property type="match status" value="1"/>
</dbReference>
<dbReference type="SUPFAM" id="SSF54637">
    <property type="entry name" value="Thioesterase/thiol ester dehydrase-isomerase"/>
    <property type="match status" value="1"/>
</dbReference>
<dbReference type="OrthoDB" id="760345at2"/>
<sequence length="150" mass="17711">MNFEITFNTKWSDFDPNRHMRHTAYNDYAAEVRVRFFQAHGLSITEFAKLNIGPILFKEETSFFKEIHIGENITVKMELEGVSNGIERWRFNHQIFNEKGELSAEIKVYGAWIDLVKRKLTAPPQKFVTIFENLPKTSNFKKIELRKKNL</sequence>
<dbReference type="GO" id="GO:0047617">
    <property type="term" value="F:fatty acyl-CoA hydrolase activity"/>
    <property type="evidence" value="ECO:0007669"/>
    <property type="project" value="TreeGrafter"/>
</dbReference>
<evidence type="ECO:0000313" key="2">
    <source>
        <dbReference type="Proteomes" id="UP000059672"/>
    </source>
</evidence>
<dbReference type="AlphaFoldDB" id="A0A0X8G646"/>
<gene>
    <name evidence="1" type="ORF">Lupro_05820</name>
</gene>
<dbReference type="RefSeq" id="WP_068207224.1">
    <property type="nucleotide sequence ID" value="NZ_CP013355.1"/>
</dbReference>
<dbReference type="InterPro" id="IPR050563">
    <property type="entry name" value="4-hydroxybenzoyl-CoA_TE"/>
</dbReference>
<dbReference type="Gene3D" id="3.10.129.10">
    <property type="entry name" value="Hotdog Thioesterase"/>
    <property type="match status" value="1"/>
</dbReference>
<organism evidence="1 2">
    <name type="scientific">Lutibacter profundi</name>
    <dbReference type="NCBI Taxonomy" id="1622118"/>
    <lineage>
        <taxon>Bacteria</taxon>
        <taxon>Pseudomonadati</taxon>
        <taxon>Bacteroidota</taxon>
        <taxon>Flavobacteriia</taxon>
        <taxon>Flavobacteriales</taxon>
        <taxon>Flavobacteriaceae</taxon>
        <taxon>Lutibacter</taxon>
    </lineage>
</organism>
<protein>
    <submittedName>
        <fullName evidence="1">Thioesterase</fullName>
    </submittedName>
</protein>
<keyword evidence="2" id="KW-1185">Reference proteome</keyword>
<dbReference type="PANTHER" id="PTHR31793">
    <property type="entry name" value="4-HYDROXYBENZOYL-COA THIOESTERASE FAMILY MEMBER"/>
    <property type="match status" value="1"/>
</dbReference>